<dbReference type="PANTHER" id="PTHR37984:SF15">
    <property type="entry name" value="INTEGRASE CATALYTIC DOMAIN-CONTAINING PROTEIN"/>
    <property type="match status" value="1"/>
</dbReference>
<dbReference type="Ensembl" id="ENSLCAT00010023190.1">
    <property type="protein sequence ID" value="ENSLCAP00010022697.1"/>
    <property type="gene ID" value="ENSLCAG00010010645.1"/>
</dbReference>
<proteinExistence type="predicted"/>
<protein>
    <recommendedName>
        <fullName evidence="1">Integrase catalytic domain-containing protein</fullName>
    </recommendedName>
</protein>
<dbReference type="InterPro" id="IPR001584">
    <property type="entry name" value="Integrase_cat-core"/>
</dbReference>
<dbReference type="InterPro" id="IPR012337">
    <property type="entry name" value="RNaseH-like_sf"/>
</dbReference>
<dbReference type="GeneTree" id="ENSGT00940000163772"/>
<dbReference type="InterPro" id="IPR056576">
    <property type="entry name" value="MGAT4_A/B/C_C"/>
</dbReference>
<dbReference type="PANTHER" id="PTHR37984">
    <property type="entry name" value="PROTEIN CBG26694"/>
    <property type="match status" value="1"/>
</dbReference>
<dbReference type="InParanoid" id="A0A4W6DDB3"/>
<evidence type="ECO:0000313" key="3">
    <source>
        <dbReference type="Proteomes" id="UP000314980"/>
    </source>
</evidence>
<sequence>MKGDIVEFVAACPVCSSNKTSRQPPHGLLHPLPVPKRPWSDISMDFVTGLPPSEGNTTILTIVDRFSKMVHFVPMSKLPSAKETAEAVLYNVVRLHGFPKDIVSDRGLQFVARFWRDFCKLVGASASLSSGYHPESNGQTERLNQELETVLRCVTSQSPSSWCRFLPWVEYAHNSLPCSSTGMSPFFCVYGYQPPVFPSLEQEVSVPSAHTLVRRCRAAWVRARRALLKSSLTYKKAADRRRIPAPTYRTGQRVWLSTRDLPLRVECRKLAPRFVGPFPVSKVINPLAVRLKLPRTMRVHPTFHVSRVKPVKASTRDKQVTGLSSHHKASDKGFIIIGAFENGVAEGEIEEALQPISALRLVVHSDADVWALLSEVLIKV</sequence>
<dbReference type="STRING" id="8187.ENSLCAP00010022697"/>
<evidence type="ECO:0000259" key="1">
    <source>
        <dbReference type="PROSITE" id="PS50994"/>
    </source>
</evidence>
<dbReference type="Pfam" id="PF24626">
    <property type="entry name" value="SH3_Tf2-1"/>
    <property type="match status" value="1"/>
</dbReference>
<dbReference type="Proteomes" id="UP000314980">
    <property type="component" value="Unassembled WGS sequence"/>
</dbReference>
<dbReference type="SUPFAM" id="SSF53098">
    <property type="entry name" value="Ribonuclease H-like"/>
    <property type="match status" value="1"/>
</dbReference>
<name>A0A4W6DDB3_LATCA</name>
<dbReference type="Pfam" id="PF23524">
    <property type="entry name" value="MGAT4A_C"/>
    <property type="match status" value="1"/>
</dbReference>
<dbReference type="PROSITE" id="PS50994">
    <property type="entry name" value="INTEGRASE"/>
    <property type="match status" value="1"/>
</dbReference>
<dbReference type="Pfam" id="PF00665">
    <property type="entry name" value="rve"/>
    <property type="match status" value="1"/>
</dbReference>
<dbReference type="AlphaFoldDB" id="A0A4W6DDB3"/>
<dbReference type="InterPro" id="IPR056924">
    <property type="entry name" value="SH3_Tf2-1"/>
</dbReference>
<evidence type="ECO:0000313" key="2">
    <source>
        <dbReference type="Ensembl" id="ENSLCAP00010022697.1"/>
    </source>
</evidence>
<reference evidence="2" key="3">
    <citation type="submission" date="2025-09" db="UniProtKB">
        <authorList>
            <consortium name="Ensembl"/>
        </authorList>
    </citation>
    <scope>IDENTIFICATION</scope>
</reference>
<keyword evidence="3" id="KW-1185">Reference proteome</keyword>
<feature type="domain" description="Integrase catalytic" evidence="1">
    <location>
        <begin position="34"/>
        <end position="193"/>
    </location>
</feature>
<accession>A0A4W6DDB3</accession>
<dbReference type="FunFam" id="3.30.420.10:FF:000032">
    <property type="entry name" value="Retrovirus-related Pol polyprotein from transposon 297-like Protein"/>
    <property type="match status" value="1"/>
</dbReference>
<reference evidence="3" key="1">
    <citation type="submission" date="2015-09" db="EMBL/GenBank/DDBJ databases">
        <authorList>
            <person name="Sai Rama Sridatta P."/>
        </authorList>
    </citation>
    <scope>NUCLEOTIDE SEQUENCE [LARGE SCALE GENOMIC DNA]</scope>
</reference>
<dbReference type="GO" id="GO:0003676">
    <property type="term" value="F:nucleic acid binding"/>
    <property type="evidence" value="ECO:0007669"/>
    <property type="project" value="InterPro"/>
</dbReference>
<dbReference type="InterPro" id="IPR050951">
    <property type="entry name" value="Retrovirus_Pol_polyprotein"/>
</dbReference>
<dbReference type="GO" id="GO:0015074">
    <property type="term" value="P:DNA integration"/>
    <property type="evidence" value="ECO:0007669"/>
    <property type="project" value="InterPro"/>
</dbReference>
<organism evidence="2 3">
    <name type="scientific">Lates calcarifer</name>
    <name type="common">Barramundi</name>
    <name type="synonym">Holocentrus calcarifer</name>
    <dbReference type="NCBI Taxonomy" id="8187"/>
    <lineage>
        <taxon>Eukaryota</taxon>
        <taxon>Metazoa</taxon>
        <taxon>Chordata</taxon>
        <taxon>Craniata</taxon>
        <taxon>Vertebrata</taxon>
        <taxon>Euteleostomi</taxon>
        <taxon>Actinopterygii</taxon>
        <taxon>Neopterygii</taxon>
        <taxon>Teleostei</taxon>
        <taxon>Neoteleostei</taxon>
        <taxon>Acanthomorphata</taxon>
        <taxon>Carangaria</taxon>
        <taxon>Carangaria incertae sedis</taxon>
        <taxon>Centropomidae</taxon>
        <taxon>Lates</taxon>
    </lineage>
</organism>
<reference evidence="2" key="2">
    <citation type="submission" date="2025-08" db="UniProtKB">
        <authorList>
            <consortium name="Ensembl"/>
        </authorList>
    </citation>
    <scope>IDENTIFICATION</scope>
</reference>
<dbReference type="Gene3D" id="3.30.420.10">
    <property type="entry name" value="Ribonuclease H-like superfamily/Ribonuclease H"/>
    <property type="match status" value="1"/>
</dbReference>
<dbReference type="InterPro" id="IPR036397">
    <property type="entry name" value="RNaseH_sf"/>
</dbReference>